<feature type="region of interest" description="Disordered" evidence="1">
    <location>
        <begin position="134"/>
        <end position="187"/>
    </location>
</feature>
<name>A0A1D8FXQ7_9ACTN</name>
<dbReference type="Proteomes" id="UP000095349">
    <property type="component" value="Chromosome"/>
</dbReference>
<dbReference type="KEGG" id="srn:A4G23_00777"/>
<sequence>MRRPTGEHAPTDPPGAPRVDPRVLTALLGRHGWHRTGGGSGPYTRWTPPGPAAAPSLLVPTGLDLADSHDLLAEALTALARTTAPSARAVLTALATPSDEIHWHRAAPATAGPAPWAAQDRLRTAARRTLLAAARAAHGRTGPRRPAALPDRDLPDRDRADRDRAETPGAPPGRNLAETLPGQALPGPSLLDHVLLTTPPGDAPALTAYLPVGPGRPVTERLHHALHATREAVDYQRATGRPDAFDTAVAAGVGRELTEALVALVHGTEGAAVTLAWAPATGAPAGCAARPEPVEFTPGDLPALREAGARYRRARSSAPARVTGTVVRLCRTGSRGPGTVRLRVLAGAGTTHLRATLDEDGYRTAVHAHLAGVPLRVHGRLEVRGGRHHLTGTHDVAAVHVDDAERDRLTKTLDEDG</sequence>
<dbReference type="GeneID" id="33067946"/>
<organism evidence="2 3">
    <name type="scientific">Streptomyces rubrolavendulae</name>
    <dbReference type="NCBI Taxonomy" id="285473"/>
    <lineage>
        <taxon>Bacteria</taxon>
        <taxon>Bacillati</taxon>
        <taxon>Actinomycetota</taxon>
        <taxon>Actinomycetes</taxon>
        <taxon>Kitasatosporales</taxon>
        <taxon>Streptomycetaceae</taxon>
        <taxon>Streptomyces</taxon>
    </lineage>
</organism>
<feature type="compositionally biased region" description="Basic and acidic residues" evidence="1">
    <location>
        <begin position="1"/>
        <end position="10"/>
    </location>
</feature>
<dbReference type="AlphaFoldDB" id="A0A1D8FXQ7"/>
<gene>
    <name evidence="2" type="ORF">A4G23_00777</name>
</gene>
<evidence type="ECO:0000313" key="2">
    <source>
        <dbReference type="EMBL" id="AOT57981.1"/>
    </source>
</evidence>
<dbReference type="OrthoDB" id="4331634at2"/>
<dbReference type="STRING" id="285473.A4G23_00777"/>
<protein>
    <submittedName>
        <fullName evidence="2">Uncharacterized protein</fullName>
    </submittedName>
</protein>
<feature type="compositionally biased region" description="Basic and acidic residues" evidence="1">
    <location>
        <begin position="150"/>
        <end position="166"/>
    </location>
</feature>
<reference evidence="2 3" key="1">
    <citation type="submission" date="2016-09" db="EMBL/GenBank/DDBJ databases">
        <title>Streptomyces rubrolavendulae MJM4426 Genome sequencing and assembly.</title>
        <authorList>
            <person name="Kim J.-G."/>
        </authorList>
    </citation>
    <scope>NUCLEOTIDE SEQUENCE [LARGE SCALE GENOMIC DNA]</scope>
    <source>
        <strain evidence="2 3">MJM4426</strain>
    </source>
</reference>
<dbReference type="EMBL" id="CP017316">
    <property type="protein sequence ID" value="AOT57981.1"/>
    <property type="molecule type" value="Genomic_DNA"/>
</dbReference>
<feature type="region of interest" description="Disordered" evidence="1">
    <location>
        <begin position="1"/>
        <end position="20"/>
    </location>
</feature>
<keyword evidence="3" id="KW-1185">Reference proteome</keyword>
<dbReference type="RefSeq" id="WP_069975631.1">
    <property type="nucleotide sequence ID" value="NZ_CP017316.1"/>
</dbReference>
<dbReference type="PATRIC" id="fig|285473.5.peg.823"/>
<evidence type="ECO:0000313" key="3">
    <source>
        <dbReference type="Proteomes" id="UP000095349"/>
    </source>
</evidence>
<proteinExistence type="predicted"/>
<accession>A0A1D8FXQ7</accession>
<evidence type="ECO:0000256" key="1">
    <source>
        <dbReference type="SAM" id="MobiDB-lite"/>
    </source>
</evidence>